<dbReference type="Pfam" id="PF26211">
    <property type="entry name" value="Phage_phiTE_072"/>
    <property type="match status" value="1"/>
</dbReference>
<evidence type="ECO:0000313" key="2">
    <source>
        <dbReference type="Proteomes" id="UP000092247"/>
    </source>
</evidence>
<proteinExistence type="predicted"/>
<dbReference type="Proteomes" id="UP000092247">
    <property type="component" value="Unassembled WGS sequence"/>
</dbReference>
<gene>
    <name evidence="1" type="ORF">AYY17_15600</name>
</gene>
<name>A0A1B8HMC9_9GAMM</name>
<dbReference type="EMBL" id="LZEX01000003">
    <property type="protein sequence ID" value="OBU10566.1"/>
    <property type="molecule type" value="Genomic_DNA"/>
</dbReference>
<dbReference type="RefSeq" id="WP_067421800.1">
    <property type="nucleotide sequence ID" value="NZ_LZEX01000003.1"/>
</dbReference>
<protein>
    <submittedName>
        <fullName evidence="1">Uncharacterized protein</fullName>
    </submittedName>
</protein>
<accession>A0A1B8HMC9</accession>
<evidence type="ECO:0000313" key="1">
    <source>
        <dbReference type="EMBL" id="OBU10566.1"/>
    </source>
</evidence>
<comment type="caution">
    <text evidence="1">The sequence shown here is derived from an EMBL/GenBank/DDBJ whole genome shotgun (WGS) entry which is preliminary data.</text>
</comment>
<dbReference type="InterPro" id="IPR058701">
    <property type="entry name" value="PhiTE_072-like"/>
</dbReference>
<dbReference type="AlphaFoldDB" id="A0A1B8HMC9"/>
<organism evidence="1 2">
    <name type="scientific">Morganella psychrotolerans</name>
    <dbReference type="NCBI Taxonomy" id="368603"/>
    <lineage>
        <taxon>Bacteria</taxon>
        <taxon>Pseudomonadati</taxon>
        <taxon>Pseudomonadota</taxon>
        <taxon>Gammaproteobacteria</taxon>
        <taxon>Enterobacterales</taxon>
        <taxon>Morganellaceae</taxon>
        <taxon>Morganella</taxon>
    </lineage>
</organism>
<sequence length="186" mass="21218">MKVTETKVLSLEISELRNFDPIRIVTENYELGRGRITITCEGKAWTSAWFAMSDRSIEQFFCDCGNDYLIHNMAGNVSSEIDNDNEANMRFMFSEVLRLRREGELSKDEARECWDEIDGSDDIKSKVCGSNSCISQVPYFSTDPWYLPWPTVPNPAFIRLNNMFDIVRAALQQHLALAGQTEEAVA</sequence>
<reference evidence="1 2" key="1">
    <citation type="submission" date="2016-06" db="EMBL/GenBank/DDBJ databases">
        <authorList>
            <person name="Kjaerup R.B."/>
            <person name="Dalgaard T.S."/>
            <person name="Juul-Madsen H.R."/>
        </authorList>
    </citation>
    <scope>NUCLEOTIDE SEQUENCE [LARGE SCALE GENOMIC DNA]</scope>
    <source>
        <strain evidence="1 2">GCSL-Mp3</strain>
    </source>
</reference>